<evidence type="ECO:0000256" key="2">
    <source>
        <dbReference type="ARBA" id="ARBA00022670"/>
    </source>
</evidence>
<accession>A0A5J5AIF4</accession>
<dbReference type="Pfam" id="PF14541">
    <property type="entry name" value="TAXi_C"/>
    <property type="match status" value="1"/>
</dbReference>
<dbReference type="InterPro" id="IPR051708">
    <property type="entry name" value="Plant_Aspart_Prot_A1"/>
</dbReference>
<keyword evidence="7" id="KW-0732">Signal</keyword>
<name>A0A5J5AIF4_9ASTE</name>
<keyword evidence="5" id="KW-0325">Glycoprotein</keyword>
<feature type="active site" evidence="6">
    <location>
        <position position="111"/>
    </location>
</feature>
<dbReference type="Pfam" id="PF14543">
    <property type="entry name" value="TAXi_N"/>
    <property type="match status" value="1"/>
</dbReference>
<evidence type="ECO:0000256" key="1">
    <source>
        <dbReference type="ARBA" id="ARBA00007447"/>
    </source>
</evidence>
<dbReference type="CDD" id="cd05476">
    <property type="entry name" value="pepsin_A_like_plant"/>
    <property type="match status" value="1"/>
</dbReference>
<dbReference type="OrthoDB" id="2747330at2759"/>
<feature type="active site" evidence="6">
    <location>
        <position position="310"/>
    </location>
</feature>
<dbReference type="Gene3D" id="2.40.70.10">
    <property type="entry name" value="Acid Proteases"/>
    <property type="match status" value="2"/>
</dbReference>
<dbReference type="InterPro" id="IPR032861">
    <property type="entry name" value="TAXi_N"/>
</dbReference>
<evidence type="ECO:0000313" key="9">
    <source>
        <dbReference type="EMBL" id="KAA8529217.1"/>
    </source>
</evidence>
<feature type="chain" id="PRO_5023837934" description="Peptidase A1 domain-containing protein" evidence="7">
    <location>
        <begin position="29"/>
        <end position="418"/>
    </location>
</feature>
<dbReference type="AlphaFoldDB" id="A0A5J5AIF4"/>
<comment type="similarity">
    <text evidence="1">Belongs to the peptidase A1 family.</text>
</comment>
<evidence type="ECO:0000259" key="8">
    <source>
        <dbReference type="PROSITE" id="PS51767"/>
    </source>
</evidence>
<dbReference type="InterPro" id="IPR032799">
    <property type="entry name" value="TAXi_C"/>
</dbReference>
<dbReference type="PRINTS" id="PR00792">
    <property type="entry name" value="PEPSIN"/>
</dbReference>
<dbReference type="GO" id="GO:0006508">
    <property type="term" value="P:proteolysis"/>
    <property type="evidence" value="ECO:0007669"/>
    <property type="project" value="UniProtKB-KW"/>
</dbReference>
<dbReference type="FunFam" id="2.40.70.10:FF:000215">
    <property type="entry name" value="Aspartyl protease family protein 2"/>
    <property type="match status" value="1"/>
</dbReference>
<dbReference type="PANTHER" id="PTHR47967">
    <property type="entry name" value="OS07G0603500 PROTEIN-RELATED"/>
    <property type="match status" value="1"/>
</dbReference>
<dbReference type="PROSITE" id="PS51767">
    <property type="entry name" value="PEPTIDASE_A1"/>
    <property type="match status" value="1"/>
</dbReference>
<feature type="domain" description="Peptidase A1" evidence="8">
    <location>
        <begin position="93"/>
        <end position="418"/>
    </location>
</feature>
<evidence type="ECO:0000256" key="7">
    <source>
        <dbReference type="SAM" id="SignalP"/>
    </source>
</evidence>
<evidence type="ECO:0000256" key="5">
    <source>
        <dbReference type="ARBA" id="ARBA00023180"/>
    </source>
</evidence>
<dbReference type="SUPFAM" id="SSF50630">
    <property type="entry name" value="Acid proteases"/>
    <property type="match status" value="1"/>
</dbReference>
<keyword evidence="3" id="KW-0064">Aspartyl protease</keyword>
<dbReference type="EMBL" id="CM018044">
    <property type="protein sequence ID" value="KAA8529217.1"/>
    <property type="molecule type" value="Genomic_DNA"/>
</dbReference>
<reference evidence="9 10" key="1">
    <citation type="submission" date="2019-09" db="EMBL/GenBank/DDBJ databases">
        <title>A chromosome-level genome assembly of the Chinese tupelo Nyssa sinensis.</title>
        <authorList>
            <person name="Yang X."/>
            <person name="Kang M."/>
            <person name="Yang Y."/>
            <person name="Xiong H."/>
            <person name="Wang M."/>
            <person name="Zhang Z."/>
            <person name="Wang Z."/>
            <person name="Wu H."/>
            <person name="Ma T."/>
            <person name="Liu J."/>
            <person name="Xi Z."/>
        </authorList>
    </citation>
    <scope>NUCLEOTIDE SEQUENCE [LARGE SCALE GENOMIC DNA]</scope>
    <source>
        <strain evidence="9">J267</strain>
        <tissue evidence="9">Leaf</tissue>
    </source>
</reference>
<feature type="signal peptide" evidence="7">
    <location>
        <begin position="1"/>
        <end position="28"/>
    </location>
</feature>
<sequence>MVVLSPLLSLSLLFSLSLLLTFTDLCNSTQPITQNITTEYLKLRLLHRKPFSTPSEALSSDSHRLAVLFSALHRRKTPKLPITSGASTGSGQYFIDLRLGTPPQSLLLVADTGSDLVWVTCSACHNCSNHLSSSAFLARHSATFSPHHCFDSACQLIPHPKHTPCNHTRLHSPCSYEYSYADGSKTNGFFSTETTLLNTSSGGLLKHENLAFGCGFRISGPGVTGPSFNGAQGVMGLGRGPISFTSQLGSRFDHKFSYLSQGLHSLSASDKLSHDWGRHPKCVSVNGVKLPINPSVWAVDKSGNGGTIVDSGTTLTFLAEPAYRQILTAFKRRIKLPSPAELTLGFDLCVNVSNVSKLSLPRLSFKLMGDSVFAPPPSNYFLDTAAGVKCLALQPVSSPAGFSGHWQPDATRVLVRVR</sequence>
<dbReference type="PANTHER" id="PTHR47967:SF46">
    <property type="entry name" value="ASPARTIC PROTEINASE NEPENTHESIN-1"/>
    <property type="match status" value="1"/>
</dbReference>
<dbReference type="InterPro" id="IPR021109">
    <property type="entry name" value="Peptidase_aspartic_dom_sf"/>
</dbReference>
<proteinExistence type="inferred from homology"/>
<keyword evidence="2" id="KW-0645">Protease</keyword>
<organism evidence="9 10">
    <name type="scientific">Nyssa sinensis</name>
    <dbReference type="NCBI Taxonomy" id="561372"/>
    <lineage>
        <taxon>Eukaryota</taxon>
        <taxon>Viridiplantae</taxon>
        <taxon>Streptophyta</taxon>
        <taxon>Embryophyta</taxon>
        <taxon>Tracheophyta</taxon>
        <taxon>Spermatophyta</taxon>
        <taxon>Magnoliopsida</taxon>
        <taxon>eudicotyledons</taxon>
        <taxon>Gunneridae</taxon>
        <taxon>Pentapetalae</taxon>
        <taxon>asterids</taxon>
        <taxon>Cornales</taxon>
        <taxon>Nyssaceae</taxon>
        <taxon>Nyssa</taxon>
    </lineage>
</organism>
<evidence type="ECO:0000313" key="10">
    <source>
        <dbReference type="Proteomes" id="UP000325577"/>
    </source>
</evidence>
<dbReference type="InterPro" id="IPR034161">
    <property type="entry name" value="Pepsin-like_plant"/>
</dbReference>
<evidence type="ECO:0000256" key="4">
    <source>
        <dbReference type="ARBA" id="ARBA00022801"/>
    </source>
</evidence>
<dbReference type="InterPro" id="IPR001461">
    <property type="entry name" value="Aspartic_peptidase_A1"/>
</dbReference>
<keyword evidence="4" id="KW-0378">Hydrolase</keyword>
<evidence type="ECO:0000256" key="3">
    <source>
        <dbReference type="ARBA" id="ARBA00022750"/>
    </source>
</evidence>
<keyword evidence="10" id="KW-1185">Reference proteome</keyword>
<evidence type="ECO:0000256" key="6">
    <source>
        <dbReference type="PIRSR" id="PIRSR601461-1"/>
    </source>
</evidence>
<dbReference type="GO" id="GO:0004190">
    <property type="term" value="F:aspartic-type endopeptidase activity"/>
    <property type="evidence" value="ECO:0007669"/>
    <property type="project" value="UniProtKB-KW"/>
</dbReference>
<dbReference type="InterPro" id="IPR033121">
    <property type="entry name" value="PEPTIDASE_A1"/>
</dbReference>
<protein>
    <recommendedName>
        <fullName evidence="8">Peptidase A1 domain-containing protein</fullName>
    </recommendedName>
</protein>
<dbReference type="Proteomes" id="UP000325577">
    <property type="component" value="Linkage Group LG20"/>
</dbReference>
<gene>
    <name evidence="9" type="ORF">F0562_033984</name>
</gene>